<gene>
    <name evidence="1" type="ORF">LCGC14_0396500</name>
</gene>
<organism evidence="1">
    <name type="scientific">marine sediment metagenome</name>
    <dbReference type="NCBI Taxonomy" id="412755"/>
    <lineage>
        <taxon>unclassified sequences</taxon>
        <taxon>metagenomes</taxon>
        <taxon>ecological metagenomes</taxon>
    </lineage>
</organism>
<proteinExistence type="predicted"/>
<reference evidence="1" key="1">
    <citation type="journal article" date="2015" name="Nature">
        <title>Complex archaea that bridge the gap between prokaryotes and eukaryotes.</title>
        <authorList>
            <person name="Spang A."/>
            <person name="Saw J.H."/>
            <person name="Jorgensen S.L."/>
            <person name="Zaremba-Niedzwiedzka K."/>
            <person name="Martijn J."/>
            <person name="Lind A.E."/>
            <person name="van Eijk R."/>
            <person name="Schleper C."/>
            <person name="Guy L."/>
            <person name="Ettema T.J."/>
        </authorList>
    </citation>
    <scope>NUCLEOTIDE SEQUENCE</scope>
</reference>
<sequence>MKTNIFIREKVKEKWGAYDIGDPKLSDEQVYNWLTSRSEGGENRFLKSVVMALLRRGVPK</sequence>
<evidence type="ECO:0000313" key="1">
    <source>
        <dbReference type="EMBL" id="KKN73848.1"/>
    </source>
</evidence>
<protein>
    <submittedName>
        <fullName evidence="1">Uncharacterized protein</fullName>
    </submittedName>
</protein>
<name>A0A0F9W752_9ZZZZ</name>
<comment type="caution">
    <text evidence="1">The sequence shown here is derived from an EMBL/GenBank/DDBJ whole genome shotgun (WGS) entry which is preliminary data.</text>
</comment>
<dbReference type="EMBL" id="LAZR01000336">
    <property type="protein sequence ID" value="KKN73848.1"/>
    <property type="molecule type" value="Genomic_DNA"/>
</dbReference>
<accession>A0A0F9W752</accession>
<dbReference type="AlphaFoldDB" id="A0A0F9W752"/>